<feature type="coiled-coil region" evidence="1">
    <location>
        <begin position="188"/>
        <end position="222"/>
    </location>
</feature>
<evidence type="ECO:0000256" key="1">
    <source>
        <dbReference type="SAM" id="Coils"/>
    </source>
</evidence>
<evidence type="ECO:0000313" key="3">
    <source>
        <dbReference type="EMBL" id="GJT05606.1"/>
    </source>
</evidence>
<gene>
    <name evidence="3" type="ORF">Tco_0840068</name>
</gene>
<name>A0ABQ5ATN5_9ASTR</name>
<evidence type="ECO:0000256" key="2">
    <source>
        <dbReference type="SAM" id="MobiDB-lite"/>
    </source>
</evidence>
<comment type="caution">
    <text evidence="3">The sequence shown here is derived from an EMBL/GenBank/DDBJ whole genome shotgun (WGS) entry which is preliminary data.</text>
</comment>
<evidence type="ECO:0000313" key="4">
    <source>
        <dbReference type="Proteomes" id="UP001151760"/>
    </source>
</evidence>
<sequence length="279" mass="31013">MEILPVSTLNSTAVVTNRFTLIVLSALRRSDNENKQVGPHGTGIYTELVIPHSSRVEFISTCSYSINEYKDMVKSQVTTSPSPLPSSPPFRLSRKRCRSPTPSPTDIPQPPSRMVPPCKRVRDAPAVSSQQDTPAEATCEDIPSTFETGESLAAIVAQVLLVTCETGEQTIPLADDEAFSGAKATKTCEKIDDDIKTLQASLESVEQELVTLRAIVRTLKQHDEVTRESLRIARDRITLLQIEAVVTKQLASDLQDAQVTYRLEITELRRRVEDRRYSF</sequence>
<reference evidence="3" key="2">
    <citation type="submission" date="2022-01" db="EMBL/GenBank/DDBJ databases">
        <authorList>
            <person name="Yamashiro T."/>
            <person name="Shiraishi A."/>
            <person name="Satake H."/>
            <person name="Nakayama K."/>
        </authorList>
    </citation>
    <scope>NUCLEOTIDE SEQUENCE</scope>
</reference>
<proteinExistence type="predicted"/>
<feature type="region of interest" description="Disordered" evidence="2">
    <location>
        <begin position="76"/>
        <end position="116"/>
    </location>
</feature>
<organism evidence="3 4">
    <name type="scientific">Tanacetum coccineum</name>
    <dbReference type="NCBI Taxonomy" id="301880"/>
    <lineage>
        <taxon>Eukaryota</taxon>
        <taxon>Viridiplantae</taxon>
        <taxon>Streptophyta</taxon>
        <taxon>Embryophyta</taxon>
        <taxon>Tracheophyta</taxon>
        <taxon>Spermatophyta</taxon>
        <taxon>Magnoliopsida</taxon>
        <taxon>eudicotyledons</taxon>
        <taxon>Gunneridae</taxon>
        <taxon>Pentapetalae</taxon>
        <taxon>asterids</taxon>
        <taxon>campanulids</taxon>
        <taxon>Asterales</taxon>
        <taxon>Asteraceae</taxon>
        <taxon>Asteroideae</taxon>
        <taxon>Anthemideae</taxon>
        <taxon>Anthemidinae</taxon>
        <taxon>Tanacetum</taxon>
    </lineage>
</organism>
<dbReference type="Proteomes" id="UP001151760">
    <property type="component" value="Unassembled WGS sequence"/>
</dbReference>
<keyword evidence="4" id="KW-1185">Reference proteome</keyword>
<reference evidence="3" key="1">
    <citation type="journal article" date="2022" name="Int. J. Mol. Sci.">
        <title>Draft Genome of Tanacetum Coccineum: Genomic Comparison of Closely Related Tanacetum-Family Plants.</title>
        <authorList>
            <person name="Yamashiro T."/>
            <person name="Shiraishi A."/>
            <person name="Nakayama K."/>
            <person name="Satake H."/>
        </authorList>
    </citation>
    <scope>NUCLEOTIDE SEQUENCE</scope>
</reference>
<keyword evidence="1" id="KW-0175">Coiled coil</keyword>
<feature type="compositionally biased region" description="Pro residues" evidence="2">
    <location>
        <begin position="101"/>
        <end position="114"/>
    </location>
</feature>
<dbReference type="EMBL" id="BQNB010012601">
    <property type="protein sequence ID" value="GJT05606.1"/>
    <property type="molecule type" value="Genomic_DNA"/>
</dbReference>
<protein>
    <submittedName>
        <fullName evidence="3">Uncharacterized protein</fullName>
    </submittedName>
</protein>
<accession>A0ABQ5ATN5</accession>